<keyword evidence="2" id="KW-1185">Reference proteome</keyword>
<reference evidence="1 2" key="2">
    <citation type="submission" date="2016-08" db="EMBL/GenBank/DDBJ databases">
        <title>Pervasive Adenine N6-methylation of Active Genes in Fungi.</title>
        <authorList>
            <consortium name="DOE Joint Genome Institute"/>
            <person name="Mondo S.J."/>
            <person name="Dannebaum R.O."/>
            <person name="Kuo R.C."/>
            <person name="Labutti K."/>
            <person name="Haridas S."/>
            <person name="Kuo A."/>
            <person name="Salamov A."/>
            <person name="Ahrendt S.R."/>
            <person name="Lipzen A."/>
            <person name="Sullivan W."/>
            <person name="Andreopoulos W.B."/>
            <person name="Clum A."/>
            <person name="Lindquist E."/>
            <person name="Daum C."/>
            <person name="Ramamoorthy G.K."/>
            <person name="Gryganskyi A."/>
            <person name="Culley D."/>
            <person name="Magnuson J.K."/>
            <person name="James T.Y."/>
            <person name="O'Malley M.A."/>
            <person name="Stajich J.E."/>
            <person name="Spatafora J.W."/>
            <person name="Visel A."/>
            <person name="Grigoriev I.V."/>
        </authorList>
    </citation>
    <scope>NUCLEOTIDE SEQUENCE [LARGE SCALE GENOMIC DNA]</scope>
    <source>
        <strain evidence="1 2">S4</strain>
    </source>
</reference>
<accession>A0A1Y1WYC0</accession>
<dbReference type="GO" id="GO:0032008">
    <property type="term" value="P:positive regulation of TOR signaling"/>
    <property type="evidence" value="ECO:0007669"/>
    <property type="project" value="InterPro"/>
</dbReference>
<dbReference type="SUPFAM" id="SSF103196">
    <property type="entry name" value="Roadblock/LC7 domain"/>
    <property type="match status" value="1"/>
</dbReference>
<reference evidence="1 2" key="1">
    <citation type="submission" date="2016-08" db="EMBL/GenBank/DDBJ databases">
        <title>A Parts List for Fungal Cellulosomes Revealed by Comparative Genomics.</title>
        <authorList>
            <consortium name="DOE Joint Genome Institute"/>
            <person name="Haitjema C.H."/>
            <person name="Gilmore S.P."/>
            <person name="Henske J.K."/>
            <person name="Solomon K.V."/>
            <person name="De Groot R."/>
            <person name="Kuo A."/>
            <person name="Mondo S.J."/>
            <person name="Salamov A.A."/>
            <person name="Labutti K."/>
            <person name="Zhao Z."/>
            <person name="Chiniquy J."/>
            <person name="Barry K."/>
            <person name="Brewer H.M."/>
            <person name="Purvine S.O."/>
            <person name="Wright A.T."/>
            <person name="Boxma B."/>
            <person name="Van Alen T."/>
            <person name="Hackstein J.H."/>
            <person name="Baker S.E."/>
            <person name="Grigoriev I.V."/>
            <person name="O'Malley M.A."/>
        </authorList>
    </citation>
    <scope>NUCLEOTIDE SEQUENCE [LARGE SCALE GENOMIC DNA]</scope>
    <source>
        <strain evidence="1 2">S4</strain>
    </source>
</reference>
<dbReference type="OrthoDB" id="271745at2759"/>
<proteinExistence type="predicted"/>
<sequence length="150" mass="16652">MLKPKIISEILNQVLSTSINTALLFSQEGSLLSYATNKYNNIGSPVLVSLKDPSEPSKMIAAISSNVWSVYKNNCSLWFNQQNQNQQNQDDTLNMIFLDCEEGKVIISQAGKLLVALVGNNNTEIGLLKIKMNTLVNYFNNSLQYMGADN</sequence>
<evidence type="ECO:0000313" key="2">
    <source>
        <dbReference type="Proteomes" id="UP000193944"/>
    </source>
</evidence>
<dbReference type="Proteomes" id="UP000193944">
    <property type="component" value="Unassembled WGS sequence"/>
</dbReference>
<dbReference type="GO" id="GO:0005085">
    <property type="term" value="F:guanyl-nucleotide exchange factor activity"/>
    <property type="evidence" value="ECO:0007669"/>
    <property type="project" value="InterPro"/>
</dbReference>
<comment type="caution">
    <text evidence="1">The sequence shown here is derived from an EMBL/GenBank/DDBJ whole genome shotgun (WGS) entry which is preliminary data.</text>
</comment>
<dbReference type="InterPro" id="IPR037587">
    <property type="entry name" value="LAMTOR2-like"/>
</dbReference>
<dbReference type="GO" id="GO:0060090">
    <property type="term" value="F:molecular adaptor activity"/>
    <property type="evidence" value="ECO:0007669"/>
    <property type="project" value="InterPro"/>
</dbReference>
<organism evidence="1 2">
    <name type="scientific">Anaeromyces robustus</name>
    <dbReference type="NCBI Taxonomy" id="1754192"/>
    <lineage>
        <taxon>Eukaryota</taxon>
        <taxon>Fungi</taxon>
        <taxon>Fungi incertae sedis</taxon>
        <taxon>Chytridiomycota</taxon>
        <taxon>Chytridiomycota incertae sedis</taxon>
        <taxon>Neocallimastigomycetes</taxon>
        <taxon>Neocallimastigales</taxon>
        <taxon>Neocallimastigaceae</taxon>
        <taxon>Anaeromyces</taxon>
    </lineage>
</organism>
<dbReference type="Gene3D" id="3.30.450.30">
    <property type="entry name" value="Dynein light chain 2a, cytoplasmic"/>
    <property type="match status" value="1"/>
</dbReference>
<name>A0A1Y1WYC0_9FUNG</name>
<dbReference type="STRING" id="1754192.A0A1Y1WYC0"/>
<dbReference type="AlphaFoldDB" id="A0A1Y1WYC0"/>
<evidence type="ECO:0000313" key="1">
    <source>
        <dbReference type="EMBL" id="ORX78442.1"/>
    </source>
</evidence>
<dbReference type="EMBL" id="MCFG01000210">
    <property type="protein sequence ID" value="ORX78442.1"/>
    <property type="molecule type" value="Genomic_DNA"/>
</dbReference>
<dbReference type="PANTHER" id="PTHR13323">
    <property type="entry name" value="LATE ENDOSOMAL/LYSOSOMAL MP1 INTERACTING PROTEIN"/>
    <property type="match status" value="1"/>
</dbReference>
<gene>
    <name evidence="1" type="ORF">BCR32DRAFT_295048</name>
</gene>
<protein>
    <submittedName>
        <fullName evidence="1">Roadblock/LC7 domain-containing protein</fullName>
    </submittedName>
</protein>